<keyword evidence="1" id="KW-0732">Signal</keyword>
<dbReference type="InterPro" id="IPR045889">
    <property type="entry name" value="MES/HNL"/>
</dbReference>
<dbReference type="InterPro" id="IPR000073">
    <property type="entry name" value="AB_hydrolase_1"/>
</dbReference>
<evidence type="ECO:0000313" key="4">
    <source>
        <dbReference type="Proteomes" id="UP001593940"/>
    </source>
</evidence>
<dbReference type="RefSeq" id="WP_377029557.1">
    <property type="nucleotide sequence ID" value="NZ_JBHOMY010000026.1"/>
</dbReference>
<keyword evidence="3" id="KW-0378">Hydrolase</keyword>
<dbReference type="Gene3D" id="3.40.50.1820">
    <property type="entry name" value="alpha/beta hydrolase"/>
    <property type="match status" value="1"/>
</dbReference>
<comment type="caution">
    <text evidence="3">The sequence shown here is derived from an EMBL/GenBank/DDBJ whole genome shotgun (WGS) entry which is preliminary data.</text>
</comment>
<reference evidence="3 4" key="1">
    <citation type="submission" date="2024-09" db="EMBL/GenBank/DDBJ databases">
        <title>Nodulacao em especies de Leguminosae Basais da Amazonia e Caracterizacao dos Rizobios e Bacterias Associadas aos Nodulos.</title>
        <authorList>
            <person name="Jambeiro I.C.A."/>
            <person name="Lopes I.S."/>
            <person name="Aguiar E.R.G.R."/>
            <person name="Santos A.F.J."/>
            <person name="Dos Santos J.M.F."/>
            <person name="Gross E."/>
        </authorList>
    </citation>
    <scope>NUCLEOTIDE SEQUENCE [LARGE SCALE GENOMIC DNA]</scope>
    <source>
        <strain evidence="3 4">BRUESC1165</strain>
    </source>
</reference>
<dbReference type="PANTHER" id="PTHR10992:SF1086">
    <property type="entry name" value="AB HYDROLASE-1 DOMAIN-CONTAINING PROTEIN"/>
    <property type="match status" value="1"/>
</dbReference>
<sequence>MKRRSLLGAGAAVSLALMTNQTLGQTSPASSLGSKTYVLVHGAYGGGWIWRDVAEGLRKQGHRVLTPTQTGLGERSHLLSRQITVDTHIDDVANVIETDELTNVILVGHSYGGMAVTGVADRMPDRLRHIVYLDALIPENGDTAFSILPAGMGDARRKLAREQGAGVALPVPGPEAFPIPDGPAKDWFMRRLRPHPIGTYESPVRLTQPAGAGLPVTYVAYTSPALASIEPSRHRAKAKQGWKYVDLPVPHDVEIPNPEKVIELLANID</sequence>
<feature type="domain" description="AB hydrolase-1" evidence="2">
    <location>
        <begin position="38"/>
        <end position="248"/>
    </location>
</feature>
<evidence type="ECO:0000313" key="3">
    <source>
        <dbReference type="EMBL" id="MFC1457024.1"/>
    </source>
</evidence>
<feature type="chain" id="PRO_5047263335" evidence="1">
    <location>
        <begin position="25"/>
        <end position="269"/>
    </location>
</feature>
<evidence type="ECO:0000259" key="2">
    <source>
        <dbReference type="Pfam" id="PF12697"/>
    </source>
</evidence>
<protein>
    <submittedName>
        <fullName evidence="3">Alpha/beta fold hydrolase</fullName>
    </submittedName>
</protein>
<organism evidence="3 4">
    <name type="scientific">Microvirga arabica</name>
    <dbReference type="NCBI Taxonomy" id="1128671"/>
    <lineage>
        <taxon>Bacteria</taxon>
        <taxon>Pseudomonadati</taxon>
        <taxon>Pseudomonadota</taxon>
        <taxon>Alphaproteobacteria</taxon>
        <taxon>Hyphomicrobiales</taxon>
        <taxon>Methylobacteriaceae</taxon>
        <taxon>Microvirga</taxon>
    </lineage>
</organism>
<dbReference type="GO" id="GO:0016787">
    <property type="term" value="F:hydrolase activity"/>
    <property type="evidence" value="ECO:0007669"/>
    <property type="project" value="UniProtKB-KW"/>
</dbReference>
<dbReference type="InterPro" id="IPR029058">
    <property type="entry name" value="AB_hydrolase_fold"/>
</dbReference>
<gene>
    <name evidence="3" type="ORF">ACETIH_09895</name>
</gene>
<evidence type="ECO:0000256" key="1">
    <source>
        <dbReference type="SAM" id="SignalP"/>
    </source>
</evidence>
<dbReference type="EMBL" id="JBHOMY010000026">
    <property type="protein sequence ID" value="MFC1457024.1"/>
    <property type="molecule type" value="Genomic_DNA"/>
</dbReference>
<dbReference type="SUPFAM" id="SSF53474">
    <property type="entry name" value="alpha/beta-Hydrolases"/>
    <property type="match status" value="1"/>
</dbReference>
<name>A0ABV6Y6Y0_9HYPH</name>
<proteinExistence type="predicted"/>
<accession>A0ABV6Y6Y0</accession>
<feature type="signal peptide" evidence="1">
    <location>
        <begin position="1"/>
        <end position="24"/>
    </location>
</feature>
<dbReference type="Pfam" id="PF12697">
    <property type="entry name" value="Abhydrolase_6"/>
    <property type="match status" value="1"/>
</dbReference>
<dbReference type="PANTHER" id="PTHR10992">
    <property type="entry name" value="METHYLESTERASE FAMILY MEMBER"/>
    <property type="match status" value="1"/>
</dbReference>
<keyword evidence="4" id="KW-1185">Reference proteome</keyword>
<dbReference type="Proteomes" id="UP001593940">
    <property type="component" value="Unassembled WGS sequence"/>
</dbReference>